<sequence length="268" mass="29615">MITRYDSRYSGSAIEHLCSARQTVDLDSYLDEFVSLVTQVPGLPPDHYLGIFLQGLLPAIRSRIRTHKPRTVSEALELARAVEAYLGQRPPVASGHHTSRPSVPRDGPHRPASVSGTRPSRTDPPHRISNQDYNELRRKGLCFRCRQPYSPHHICAVKEFHALFGDFDPEVTMADFDALAIHDEDPPPDPDGATLNILDLPLYSVGGIIGPCTMKMVGTIQDRSVIVMIDSGASHNFISAALARDLALPTLSSPGFLWRWVMVVVVPH</sequence>
<keyword evidence="3" id="KW-1185">Reference proteome</keyword>
<organism evidence="2 3">
    <name type="scientific">Platanthera zijinensis</name>
    <dbReference type="NCBI Taxonomy" id="2320716"/>
    <lineage>
        <taxon>Eukaryota</taxon>
        <taxon>Viridiplantae</taxon>
        <taxon>Streptophyta</taxon>
        <taxon>Embryophyta</taxon>
        <taxon>Tracheophyta</taxon>
        <taxon>Spermatophyta</taxon>
        <taxon>Magnoliopsida</taxon>
        <taxon>Liliopsida</taxon>
        <taxon>Asparagales</taxon>
        <taxon>Orchidaceae</taxon>
        <taxon>Orchidoideae</taxon>
        <taxon>Orchideae</taxon>
        <taxon>Orchidinae</taxon>
        <taxon>Platanthera</taxon>
    </lineage>
</organism>
<proteinExistence type="predicted"/>
<dbReference type="InterPro" id="IPR032567">
    <property type="entry name" value="RTL1-rel"/>
</dbReference>
<comment type="caution">
    <text evidence="2">The sequence shown here is derived from an EMBL/GenBank/DDBJ whole genome shotgun (WGS) entry which is preliminary data.</text>
</comment>
<dbReference type="CDD" id="cd00303">
    <property type="entry name" value="retropepsin_like"/>
    <property type="match status" value="1"/>
</dbReference>
<evidence type="ECO:0000313" key="2">
    <source>
        <dbReference type="EMBL" id="KAK8949487.1"/>
    </source>
</evidence>
<dbReference type="InterPro" id="IPR021109">
    <property type="entry name" value="Peptidase_aspartic_dom_sf"/>
</dbReference>
<dbReference type="Gene3D" id="2.40.70.10">
    <property type="entry name" value="Acid Proteases"/>
    <property type="match status" value="1"/>
</dbReference>
<dbReference type="EMBL" id="JBBWWQ010000004">
    <property type="protein sequence ID" value="KAK8949487.1"/>
    <property type="molecule type" value="Genomic_DNA"/>
</dbReference>
<dbReference type="Proteomes" id="UP001418222">
    <property type="component" value="Unassembled WGS sequence"/>
</dbReference>
<evidence type="ECO:0000256" key="1">
    <source>
        <dbReference type="SAM" id="MobiDB-lite"/>
    </source>
</evidence>
<gene>
    <name evidence="2" type="ORF">KSP39_PZI005272</name>
</gene>
<feature type="region of interest" description="Disordered" evidence="1">
    <location>
        <begin position="89"/>
        <end position="131"/>
    </location>
</feature>
<dbReference type="PANTHER" id="PTHR15503">
    <property type="entry name" value="LDOC1 RELATED"/>
    <property type="match status" value="1"/>
</dbReference>
<protein>
    <submittedName>
        <fullName evidence="2">Uncharacterized protein</fullName>
    </submittedName>
</protein>
<dbReference type="PANTHER" id="PTHR15503:SF22">
    <property type="entry name" value="TRANSPOSON TY3-I GAG POLYPROTEIN"/>
    <property type="match status" value="1"/>
</dbReference>
<dbReference type="PROSITE" id="PS00141">
    <property type="entry name" value="ASP_PROTEASE"/>
    <property type="match status" value="1"/>
</dbReference>
<name>A0AAP0GBI5_9ASPA</name>
<dbReference type="AlphaFoldDB" id="A0AAP0GBI5"/>
<dbReference type="GO" id="GO:0004190">
    <property type="term" value="F:aspartic-type endopeptidase activity"/>
    <property type="evidence" value="ECO:0007669"/>
    <property type="project" value="InterPro"/>
</dbReference>
<evidence type="ECO:0000313" key="3">
    <source>
        <dbReference type="Proteomes" id="UP001418222"/>
    </source>
</evidence>
<dbReference type="GO" id="GO:0006508">
    <property type="term" value="P:proteolysis"/>
    <property type="evidence" value="ECO:0007669"/>
    <property type="project" value="InterPro"/>
</dbReference>
<reference evidence="2 3" key="1">
    <citation type="journal article" date="2022" name="Nat. Plants">
        <title>Genomes of leafy and leafless Platanthera orchids illuminate the evolution of mycoheterotrophy.</title>
        <authorList>
            <person name="Li M.H."/>
            <person name="Liu K.W."/>
            <person name="Li Z."/>
            <person name="Lu H.C."/>
            <person name="Ye Q.L."/>
            <person name="Zhang D."/>
            <person name="Wang J.Y."/>
            <person name="Li Y.F."/>
            <person name="Zhong Z.M."/>
            <person name="Liu X."/>
            <person name="Yu X."/>
            <person name="Liu D.K."/>
            <person name="Tu X.D."/>
            <person name="Liu B."/>
            <person name="Hao Y."/>
            <person name="Liao X.Y."/>
            <person name="Jiang Y.T."/>
            <person name="Sun W.H."/>
            <person name="Chen J."/>
            <person name="Chen Y.Q."/>
            <person name="Ai Y."/>
            <person name="Zhai J.W."/>
            <person name="Wu S.S."/>
            <person name="Zhou Z."/>
            <person name="Hsiao Y.Y."/>
            <person name="Wu W.L."/>
            <person name="Chen Y.Y."/>
            <person name="Lin Y.F."/>
            <person name="Hsu J.L."/>
            <person name="Li C.Y."/>
            <person name="Wang Z.W."/>
            <person name="Zhao X."/>
            <person name="Zhong W.Y."/>
            <person name="Ma X.K."/>
            <person name="Ma L."/>
            <person name="Huang J."/>
            <person name="Chen G.Z."/>
            <person name="Huang M.Z."/>
            <person name="Huang L."/>
            <person name="Peng D.H."/>
            <person name="Luo Y.B."/>
            <person name="Zou S.Q."/>
            <person name="Chen S.P."/>
            <person name="Lan S."/>
            <person name="Tsai W.C."/>
            <person name="Van de Peer Y."/>
            <person name="Liu Z.J."/>
        </authorList>
    </citation>
    <scope>NUCLEOTIDE SEQUENCE [LARGE SCALE GENOMIC DNA]</scope>
    <source>
        <strain evidence="2">Lor287</strain>
    </source>
</reference>
<accession>A0AAP0GBI5</accession>
<dbReference type="InterPro" id="IPR001969">
    <property type="entry name" value="Aspartic_peptidase_AS"/>
</dbReference>